<gene>
    <name evidence="3" type="ORF">OJ16_15075</name>
</gene>
<dbReference type="STRING" id="1461322.OJ16_15075"/>
<dbReference type="PANTHER" id="PTHR43581">
    <property type="entry name" value="ATP/GTP PHOSPHATASE"/>
    <property type="match status" value="1"/>
</dbReference>
<dbReference type="RefSeq" id="WP_040992070.1">
    <property type="nucleotide sequence ID" value="NZ_JTKH01000024.1"/>
</dbReference>
<evidence type="ECO:0000313" key="3">
    <source>
        <dbReference type="EMBL" id="KII76137.1"/>
    </source>
</evidence>
<dbReference type="OrthoDB" id="3322489at2"/>
<dbReference type="InterPro" id="IPR034139">
    <property type="entry name" value="TOPRIM_OLD"/>
</dbReference>
<dbReference type="InterPro" id="IPR027417">
    <property type="entry name" value="P-loop_NTPase"/>
</dbReference>
<dbReference type="Pfam" id="PF13304">
    <property type="entry name" value="AAA_21"/>
    <property type="match status" value="1"/>
</dbReference>
<reference evidence="3 4" key="1">
    <citation type="submission" date="2014-11" db="EMBL/GenBank/DDBJ databases">
        <title>Draft Genome Sequence of Vibrio piscirenalis strains CECT 8603T and CECT 8604, two marine Gammaproteobacterium isolated from cultured gilthead sea bream (Sparus aurata).</title>
        <authorList>
            <person name="Arahal D.R."/>
            <person name="Rodrigo-Torres L."/>
            <person name="Lucena T."/>
            <person name="Pujalte M.J."/>
        </authorList>
    </citation>
    <scope>NUCLEOTIDE SEQUENCE [LARGE SCALE GENOMIC DNA]</scope>
    <source>
        <strain evidence="3 4">DCR 1-4-2</strain>
    </source>
</reference>
<dbReference type="AlphaFoldDB" id="A0A0C2NQP8"/>
<evidence type="ECO:0000259" key="2">
    <source>
        <dbReference type="Pfam" id="PF20469"/>
    </source>
</evidence>
<dbReference type="Pfam" id="PF20469">
    <property type="entry name" value="OLD-like_TOPRIM"/>
    <property type="match status" value="1"/>
</dbReference>
<organism evidence="3 4">
    <name type="scientific">Vibrio renipiscarius</name>
    <dbReference type="NCBI Taxonomy" id="1461322"/>
    <lineage>
        <taxon>Bacteria</taxon>
        <taxon>Pseudomonadati</taxon>
        <taxon>Pseudomonadota</taxon>
        <taxon>Gammaproteobacteria</taxon>
        <taxon>Vibrionales</taxon>
        <taxon>Vibrionaceae</taxon>
        <taxon>Vibrio</taxon>
    </lineage>
</organism>
<evidence type="ECO:0000259" key="1">
    <source>
        <dbReference type="Pfam" id="PF13304"/>
    </source>
</evidence>
<dbReference type="EMBL" id="JTKH01000024">
    <property type="protein sequence ID" value="KII76137.1"/>
    <property type="molecule type" value="Genomic_DNA"/>
</dbReference>
<feature type="domain" description="OLD protein-like TOPRIM" evidence="2">
    <location>
        <begin position="367"/>
        <end position="430"/>
    </location>
</feature>
<evidence type="ECO:0000313" key="4">
    <source>
        <dbReference type="Proteomes" id="UP000031672"/>
    </source>
</evidence>
<protein>
    <submittedName>
        <fullName evidence="3">Conjugal transfer protein</fullName>
    </submittedName>
</protein>
<dbReference type="Gene3D" id="3.40.50.300">
    <property type="entry name" value="P-loop containing nucleotide triphosphate hydrolases"/>
    <property type="match status" value="1"/>
</dbReference>
<dbReference type="InterPro" id="IPR051396">
    <property type="entry name" value="Bact_Antivir_Def_Nuclease"/>
</dbReference>
<dbReference type="Proteomes" id="UP000031672">
    <property type="component" value="Unassembled WGS sequence"/>
</dbReference>
<feature type="domain" description="ATPase AAA-type core" evidence="1">
    <location>
        <begin position="25"/>
        <end position="325"/>
    </location>
</feature>
<accession>A0A0C2NPV8</accession>
<sequence length="550" mass="62360">MYIKKLTVKNFKKIETGVFDFNEKVNILVGDNDSGKTTILEALELVSSSNYRGKSINSSLSPHLFNGNAVKTYLAGNKSKQTLPEILIEMYISDCPEYRGKNNSQNKEEEGIYIKICFDDDLTSTYDEFLKNAASIDSVPTEFYKVEWFSFAWEPIKFLNRKVKGLFIDPTRLHPTYGKTQYLSNIINSSLSKEQQALLNLNYRQLKHSFEQQKQIQDINNNLDATNQVTEQNLSIIADTNSSTVESGLQLAVDDISFIHTGKGEQNKIQIKLALLNKGGNVNFITVEEPENHLSHTNLSALIKFISDNSANQVFITTHSSYVLNKLSLNNLCLIADNYLMLKDIDSTTAKTLQRLPGYDTLRVVLSKKVILVEGPSDELLLKKKYLQDNGKLPEEDGIDIIVVRGIGFKHYLEIAKHIGTRVNVVKDNDGSYEKNITKYAENYQYPNIAFFSENNDELKSLEPSLIEASSKDEDTLKRFAKIALSTITFNQLDKIDNLDKQKEFFIAVYVGENGDKNNGSKKVDSAIRIFDSQEDIQYPEYLVEALKFD</sequence>
<keyword evidence="4" id="KW-1185">Reference proteome</keyword>
<dbReference type="CDD" id="cd01026">
    <property type="entry name" value="TOPRIM_OLD"/>
    <property type="match status" value="1"/>
</dbReference>
<dbReference type="InterPro" id="IPR003959">
    <property type="entry name" value="ATPase_AAA_core"/>
</dbReference>
<dbReference type="PANTHER" id="PTHR43581:SF4">
    <property type="entry name" value="ATP_GTP PHOSPHATASE"/>
    <property type="match status" value="1"/>
</dbReference>
<comment type="caution">
    <text evidence="3">The sequence shown here is derived from an EMBL/GenBank/DDBJ whole genome shotgun (WGS) entry which is preliminary data.</text>
</comment>
<proteinExistence type="predicted"/>
<dbReference type="SUPFAM" id="SSF52540">
    <property type="entry name" value="P-loop containing nucleoside triphosphate hydrolases"/>
    <property type="match status" value="1"/>
</dbReference>
<name>A0A0C2NQP8_9VIBR</name>
<accession>A0A0C2NQP8</accession>